<feature type="transmembrane region" description="Helical" evidence="7">
    <location>
        <begin position="236"/>
        <end position="255"/>
    </location>
</feature>
<dbReference type="OrthoDB" id="203097at2759"/>
<feature type="transmembrane region" description="Helical" evidence="7">
    <location>
        <begin position="267"/>
        <end position="291"/>
    </location>
</feature>
<keyword evidence="3 7" id="KW-0812">Transmembrane</keyword>
<evidence type="ECO:0000256" key="5">
    <source>
        <dbReference type="ARBA" id="ARBA00023136"/>
    </source>
</evidence>
<evidence type="ECO:0000256" key="7">
    <source>
        <dbReference type="SAM" id="Phobius"/>
    </source>
</evidence>
<protein>
    <submittedName>
        <fullName evidence="8">Bile acid:sodium symporter</fullName>
    </submittedName>
</protein>
<evidence type="ECO:0000256" key="4">
    <source>
        <dbReference type="ARBA" id="ARBA00022989"/>
    </source>
</evidence>
<evidence type="ECO:0000313" key="9">
    <source>
        <dbReference type="Proteomes" id="UP000693970"/>
    </source>
</evidence>
<comment type="similarity">
    <text evidence="2">Belongs to the bile acid:sodium symporter (BASS) (TC 2.A.28) family.</text>
</comment>
<feature type="region of interest" description="Disordered" evidence="6">
    <location>
        <begin position="418"/>
        <end position="455"/>
    </location>
</feature>
<dbReference type="Pfam" id="PF01758">
    <property type="entry name" value="SBF"/>
    <property type="match status" value="1"/>
</dbReference>
<evidence type="ECO:0000256" key="3">
    <source>
        <dbReference type="ARBA" id="ARBA00022692"/>
    </source>
</evidence>
<proteinExistence type="inferred from homology"/>
<evidence type="ECO:0000313" key="8">
    <source>
        <dbReference type="EMBL" id="KAG7344140.1"/>
    </source>
</evidence>
<reference evidence="8" key="1">
    <citation type="journal article" date="2021" name="Sci. Rep.">
        <title>Diploid genomic architecture of Nitzschia inconspicua, an elite biomass production diatom.</title>
        <authorList>
            <person name="Oliver A."/>
            <person name="Podell S."/>
            <person name="Pinowska A."/>
            <person name="Traller J.C."/>
            <person name="Smith S.R."/>
            <person name="McClure R."/>
            <person name="Beliaev A."/>
            <person name="Bohutskyi P."/>
            <person name="Hill E.A."/>
            <person name="Rabines A."/>
            <person name="Zheng H."/>
            <person name="Allen L.Z."/>
            <person name="Kuo A."/>
            <person name="Grigoriev I.V."/>
            <person name="Allen A.E."/>
            <person name="Hazlebeck D."/>
            <person name="Allen E.E."/>
        </authorList>
    </citation>
    <scope>NUCLEOTIDE SEQUENCE</scope>
    <source>
        <strain evidence="8">Hildebrandi</strain>
    </source>
</reference>
<comment type="caution">
    <text evidence="8">The sequence shown here is derived from an EMBL/GenBank/DDBJ whole genome shotgun (WGS) entry which is preliminary data.</text>
</comment>
<keyword evidence="9" id="KW-1185">Reference proteome</keyword>
<organism evidence="8 9">
    <name type="scientific">Nitzschia inconspicua</name>
    <dbReference type="NCBI Taxonomy" id="303405"/>
    <lineage>
        <taxon>Eukaryota</taxon>
        <taxon>Sar</taxon>
        <taxon>Stramenopiles</taxon>
        <taxon>Ochrophyta</taxon>
        <taxon>Bacillariophyta</taxon>
        <taxon>Bacillariophyceae</taxon>
        <taxon>Bacillariophycidae</taxon>
        <taxon>Bacillariales</taxon>
        <taxon>Bacillariaceae</taxon>
        <taxon>Nitzschia</taxon>
    </lineage>
</organism>
<feature type="transmembrane region" description="Helical" evidence="7">
    <location>
        <begin position="122"/>
        <end position="149"/>
    </location>
</feature>
<dbReference type="InterPro" id="IPR002657">
    <property type="entry name" value="BilAc:Na_symport/Acr3"/>
</dbReference>
<keyword evidence="5 7" id="KW-0472">Membrane</keyword>
<feature type="transmembrane region" description="Helical" evidence="7">
    <location>
        <begin position="303"/>
        <end position="322"/>
    </location>
</feature>
<dbReference type="PANTHER" id="PTHR10361">
    <property type="entry name" value="SODIUM-BILE ACID COTRANSPORTER"/>
    <property type="match status" value="1"/>
</dbReference>
<comment type="subcellular location">
    <subcellularLocation>
        <location evidence="1">Membrane</location>
        <topology evidence="1">Multi-pass membrane protein</topology>
    </subcellularLocation>
</comment>
<feature type="transmembrane region" description="Helical" evidence="7">
    <location>
        <begin position="26"/>
        <end position="50"/>
    </location>
</feature>
<evidence type="ECO:0000256" key="6">
    <source>
        <dbReference type="SAM" id="MobiDB-lite"/>
    </source>
</evidence>
<dbReference type="GO" id="GO:0016020">
    <property type="term" value="C:membrane"/>
    <property type="evidence" value="ECO:0007669"/>
    <property type="project" value="UniProtKB-SubCell"/>
</dbReference>
<keyword evidence="4 7" id="KW-1133">Transmembrane helix</keyword>
<feature type="transmembrane region" description="Helical" evidence="7">
    <location>
        <begin position="169"/>
        <end position="191"/>
    </location>
</feature>
<dbReference type="Proteomes" id="UP000693970">
    <property type="component" value="Unassembled WGS sequence"/>
</dbReference>
<dbReference type="PANTHER" id="PTHR10361:SF28">
    <property type="entry name" value="P3 PROTEIN-RELATED"/>
    <property type="match status" value="1"/>
</dbReference>
<sequence length="532" mass="57154">MLNPNATSILDAGAGTLLEVEPNSKLAVFSAVMSNILLFFLIFGLSATVNLKDLQHQLTNKFAIGTGVAMQFVLMPLLGFVTVCIFSKQGYSTAMGISLLVVTASPGGSYSNWWCSLFNAELALSVAMTSVSSLLSIGLLPANLLLYGWLAFGVVLGNESINIVASLDFGAIFITLGVVLSAILSGLWIGYRYDKPVLHARANHFGSVCGIVLILFSVFLGSGAGGADTNFWSLPWSFYVGTAFPCIVGMSLANIAARSLHLTPPEVVAISIECCYQNTAIATSVAVTMFSDPNERAEAVSVPLFYGVVEAVIIGIYCLWAWKVGWTKAPKDEKLCVVMTKTYEVHGAHPEQECDDEEHHQEVVAHTNCCKRMFVPRYPDAFSDMETGALGVNDDIKKEKRDESFRTRLYSADVTVCTNCSSPPPTPDPSSNVSSNDDPAGARDRLNSDLDPPSMKGKIPAICEGVEENEDTCSDESNTLMLPNPFEGSHLLVPKATLNSVSRIHLKGAIPTPVDDNESSAADVEDESVVHC</sequence>
<feature type="transmembrane region" description="Helical" evidence="7">
    <location>
        <begin position="203"/>
        <end position="224"/>
    </location>
</feature>
<feature type="compositionally biased region" description="Low complexity" evidence="6">
    <location>
        <begin position="429"/>
        <end position="439"/>
    </location>
</feature>
<dbReference type="InterPro" id="IPR004710">
    <property type="entry name" value="Bilac:Na_transpt"/>
</dbReference>
<accession>A0A9K3PEG9</accession>
<name>A0A9K3PEG9_9STRA</name>
<dbReference type="AlphaFoldDB" id="A0A9K3PEG9"/>
<dbReference type="EMBL" id="JAGRRH010000023">
    <property type="protein sequence ID" value="KAG7344140.1"/>
    <property type="molecule type" value="Genomic_DNA"/>
</dbReference>
<evidence type="ECO:0000256" key="2">
    <source>
        <dbReference type="ARBA" id="ARBA00006528"/>
    </source>
</evidence>
<gene>
    <name evidence="8" type="ORF">IV203_022148</name>
</gene>
<reference evidence="8" key="2">
    <citation type="submission" date="2021-04" db="EMBL/GenBank/DDBJ databases">
        <authorList>
            <person name="Podell S."/>
        </authorList>
    </citation>
    <scope>NUCLEOTIDE SEQUENCE</scope>
    <source>
        <strain evidence="8">Hildebrandi</strain>
    </source>
</reference>
<evidence type="ECO:0000256" key="1">
    <source>
        <dbReference type="ARBA" id="ARBA00004141"/>
    </source>
</evidence>
<feature type="transmembrane region" description="Helical" evidence="7">
    <location>
        <begin position="62"/>
        <end position="85"/>
    </location>
</feature>